<dbReference type="GO" id="GO:0000049">
    <property type="term" value="F:tRNA binding"/>
    <property type="evidence" value="ECO:0007669"/>
    <property type="project" value="UniProtKB-KW"/>
</dbReference>
<evidence type="ECO:0000256" key="2">
    <source>
        <dbReference type="ARBA" id="ARBA00002552"/>
    </source>
</evidence>
<keyword evidence="10" id="KW-0663">Pyridoxal phosphate</keyword>
<name>A0A183J7M7_9BILA</name>
<reference evidence="20" key="1">
    <citation type="submission" date="2016-06" db="UniProtKB">
        <authorList>
            <consortium name="WormBaseParasite"/>
        </authorList>
    </citation>
    <scope>IDENTIFICATION</scope>
</reference>
<dbReference type="InterPro" id="IPR015424">
    <property type="entry name" value="PyrdxlP-dep_Trfase"/>
</dbReference>
<evidence type="ECO:0000313" key="20">
    <source>
        <dbReference type="WBParaSite" id="SBAD_0001227201-mRNA-1"/>
    </source>
</evidence>
<evidence type="ECO:0000256" key="4">
    <source>
        <dbReference type="ARBA" id="ARBA00007037"/>
    </source>
</evidence>
<protein>
    <recommendedName>
        <fullName evidence="6">O-phosphoseryl-tRNA(Sec) selenium transferase</fullName>
        <ecNumber evidence="5">2.9.1.2</ecNumber>
    </recommendedName>
    <alternativeName>
        <fullName evidence="14">Selenocysteine synthase</fullName>
    </alternativeName>
    <alternativeName>
        <fullName evidence="15">Selenocysteinyl-tRNA(Sec) synthase</fullName>
    </alternativeName>
    <alternativeName>
        <fullName evidence="16">Sep-tRNA:Sec-tRNA synthase</fullName>
    </alternativeName>
</protein>
<dbReference type="UniPathway" id="UPA00906">
    <property type="reaction ID" value="UER00898"/>
</dbReference>
<reference evidence="18 19" key="2">
    <citation type="submission" date="2018-11" db="EMBL/GenBank/DDBJ databases">
        <authorList>
            <consortium name="Pathogen Informatics"/>
        </authorList>
    </citation>
    <scope>NUCLEOTIDE SEQUENCE [LARGE SCALE GENOMIC DNA]</scope>
</reference>
<keyword evidence="19" id="KW-1185">Reference proteome</keyword>
<dbReference type="GO" id="GO:0001717">
    <property type="term" value="P:conversion of seryl-tRNAsec to selenocys-tRNAsec"/>
    <property type="evidence" value="ECO:0007669"/>
    <property type="project" value="InterPro"/>
</dbReference>
<sequence length="215" mass="23448">MAVSKVLNASAWVGPANSSLSTSSYRYHFQEFRIADVAKLCADKDVPHMVNNAYGLQCESICKDLNKGFLVGRIDAFVQSTDKNFMVPVGGAIIAGFDEAVVKEIAEIYPGRGSSGPSVDLLITLLSMGVDGYLNLLLKRKECFDYLLALLSNWTESNEERIVPSTNPISIAVSLKKLDEISANGSNMITELGSMIFMRNCSGCRYVANVKSRCI</sequence>
<keyword evidence="11" id="KW-0648">Protein biosynthesis</keyword>
<dbReference type="EC" id="2.9.1.2" evidence="5"/>
<dbReference type="InterPro" id="IPR015421">
    <property type="entry name" value="PyrdxlP-dep_Trfase_major"/>
</dbReference>
<evidence type="ECO:0000313" key="19">
    <source>
        <dbReference type="Proteomes" id="UP000270296"/>
    </source>
</evidence>
<evidence type="ECO:0000256" key="3">
    <source>
        <dbReference type="ARBA" id="ARBA00004822"/>
    </source>
</evidence>
<comment type="catalytic activity">
    <reaction evidence="17">
        <text>O-phospho-L-seryl-tRNA(Sec) + selenophosphate + H2O = L-selenocysteinyl-tRNA(Sec) + 2 phosphate</text>
        <dbReference type="Rhea" id="RHEA:25041"/>
        <dbReference type="Rhea" id="RHEA-COMP:9743"/>
        <dbReference type="Rhea" id="RHEA-COMP:9947"/>
        <dbReference type="ChEBI" id="CHEBI:15377"/>
        <dbReference type="ChEBI" id="CHEBI:16144"/>
        <dbReference type="ChEBI" id="CHEBI:43474"/>
        <dbReference type="ChEBI" id="CHEBI:78551"/>
        <dbReference type="ChEBI" id="CHEBI:78573"/>
        <dbReference type="EC" id="2.9.1.2"/>
    </reaction>
</comment>
<evidence type="ECO:0000256" key="8">
    <source>
        <dbReference type="ARBA" id="ARBA00022679"/>
    </source>
</evidence>
<comment type="pathway">
    <text evidence="3">Aminoacyl-tRNA biosynthesis; selenocysteinyl-tRNA(Sec) biosynthesis; selenocysteinyl-tRNA(Sec) from L-seryl-tRNA(Sec) (archaeal/eukaryal route): step 2/2.</text>
</comment>
<evidence type="ECO:0000256" key="11">
    <source>
        <dbReference type="ARBA" id="ARBA00022917"/>
    </source>
</evidence>
<dbReference type="Proteomes" id="UP000270296">
    <property type="component" value="Unassembled WGS sequence"/>
</dbReference>
<evidence type="ECO:0000256" key="6">
    <source>
        <dbReference type="ARBA" id="ARBA00021963"/>
    </source>
</evidence>
<gene>
    <name evidence="18" type="ORF">SBAD_LOCUS11875</name>
</gene>
<evidence type="ECO:0000256" key="10">
    <source>
        <dbReference type="ARBA" id="ARBA00022898"/>
    </source>
</evidence>
<dbReference type="Gene3D" id="3.40.640.10">
    <property type="entry name" value="Type I PLP-dependent aspartate aminotransferase-like (Major domain)"/>
    <property type="match status" value="1"/>
</dbReference>
<comment type="cofactor">
    <cofactor evidence="1">
        <name>pyridoxal 5'-phosphate</name>
        <dbReference type="ChEBI" id="CHEBI:597326"/>
    </cofactor>
</comment>
<evidence type="ECO:0000313" key="18">
    <source>
        <dbReference type="EMBL" id="VDP43659.1"/>
    </source>
</evidence>
<evidence type="ECO:0000256" key="16">
    <source>
        <dbReference type="ARBA" id="ARBA00032693"/>
    </source>
</evidence>
<accession>A0A183J7M7</accession>
<dbReference type="AlphaFoldDB" id="A0A183J7M7"/>
<dbReference type="Pfam" id="PF05889">
    <property type="entry name" value="SepSecS"/>
    <property type="match status" value="1"/>
</dbReference>
<dbReference type="PANTHER" id="PTHR12944">
    <property type="entry name" value="SOLUBLE LIVER ANTIGEN/LIVER PANCREAS ANTIGEN"/>
    <property type="match status" value="1"/>
</dbReference>
<evidence type="ECO:0000256" key="13">
    <source>
        <dbReference type="ARBA" id="ARBA00026053"/>
    </source>
</evidence>
<evidence type="ECO:0000256" key="7">
    <source>
        <dbReference type="ARBA" id="ARBA00022555"/>
    </source>
</evidence>
<comment type="subunit">
    <text evidence="13">Homotetramer formed by a catalytic dimer and a non-catalytic dimer serving as a binding platform that orients tRNASec for catalysis. Each tetramer binds the CCA ends of two tRNAs which point to the active sites of the catalytic dimer.</text>
</comment>
<organism evidence="20">
    <name type="scientific">Soboliphyme baturini</name>
    <dbReference type="NCBI Taxonomy" id="241478"/>
    <lineage>
        <taxon>Eukaryota</taxon>
        <taxon>Metazoa</taxon>
        <taxon>Ecdysozoa</taxon>
        <taxon>Nematoda</taxon>
        <taxon>Enoplea</taxon>
        <taxon>Dorylaimia</taxon>
        <taxon>Dioctophymatida</taxon>
        <taxon>Dioctophymatoidea</taxon>
        <taxon>Soboliphymatidae</taxon>
        <taxon>Soboliphyme</taxon>
    </lineage>
</organism>
<proteinExistence type="inferred from homology"/>
<keyword evidence="12" id="KW-0711">Selenium</keyword>
<evidence type="ECO:0000256" key="15">
    <source>
        <dbReference type="ARBA" id="ARBA00032048"/>
    </source>
</evidence>
<evidence type="ECO:0000256" key="12">
    <source>
        <dbReference type="ARBA" id="ARBA00023266"/>
    </source>
</evidence>
<dbReference type="GO" id="GO:0098621">
    <property type="term" value="F:O-phosphoseryl-tRNA(Sec) selenium transferase activity"/>
    <property type="evidence" value="ECO:0007669"/>
    <property type="project" value="UniProtKB-EC"/>
</dbReference>
<evidence type="ECO:0000256" key="9">
    <source>
        <dbReference type="ARBA" id="ARBA00022884"/>
    </source>
</evidence>
<dbReference type="WBParaSite" id="SBAD_0001227201-mRNA-1">
    <property type="protein sequence ID" value="SBAD_0001227201-mRNA-1"/>
    <property type="gene ID" value="SBAD_0001227201"/>
</dbReference>
<evidence type="ECO:0000256" key="5">
    <source>
        <dbReference type="ARBA" id="ARBA00012464"/>
    </source>
</evidence>
<dbReference type="InterPro" id="IPR008829">
    <property type="entry name" value="SepSecS/SepCysS"/>
</dbReference>
<comment type="similarity">
    <text evidence="4">Belongs to the SepSecS family.</text>
</comment>
<dbReference type="OrthoDB" id="10263545at2759"/>
<comment type="function">
    <text evidence="2">Converts O-phosphoseryl-tRNA(Sec) to selenocysteinyl-tRNA(Sec) required for selenoprotein biosynthesis.</text>
</comment>
<evidence type="ECO:0000256" key="1">
    <source>
        <dbReference type="ARBA" id="ARBA00001933"/>
    </source>
</evidence>
<dbReference type="PANTHER" id="PTHR12944:SF2">
    <property type="entry name" value="O-PHOSPHOSERYL-TRNA(SEC) SELENIUM TRANSFERASE"/>
    <property type="match status" value="1"/>
</dbReference>
<keyword evidence="7" id="KW-0820">tRNA-binding</keyword>
<dbReference type="SUPFAM" id="SSF53383">
    <property type="entry name" value="PLP-dependent transferases"/>
    <property type="match status" value="1"/>
</dbReference>
<dbReference type="EMBL" id="UZAM01016536">
    <property type="protein sequence ID" value="VDP43659.1"/>
    <property type="molecule type" value="Genomic_DNA"/>
</dbReference>
<keyword evidence="9" id="KW-0694">RNA-binding</keyword>
<dbReference type="GO" id="GO:0001514">
    <property type="term" value="P:selenocysteine incorporation"/>
    <property type="evidence" value="ECO:0007669"/>
    <property type="project" value="TreeGrafter"/>
</dbReference>
<evidence type="ECO:0000256" key="14">
    <source>
        <dbReference type="ARBA" id="ARBA00030669"/>
    </source>
</evidence>
<evidence type="ECO:0000256" key="17">
    <source>
        <dbReference type="ARBA" id="ARBA00048808"/>
    </source>
</evidence>
<dbReference type="InterPro" id="IPR019872">
    <property type="entry name" value="Sec-tRNA_Se_transferase"/>
</dbReference>
<keyword evidence="8" id="KW-0808">Transferase</keyword>